<evidence type="ECO:0000256" key="3">
    <source>
        <dbReference type="ARBA" id="ARBA00017144"/>
    </source>
</evidence>
<evidence type="ECO:0000313" key="14">
    <source>
        <dbReference type="Proteomes" id="UP000729701"/>
    </source>
</evidence>
<accession>A0A951QLI9</accession>
<dbReference type="CDD" id="cd01672">
    <property type="entry name" value="TMPK"/>
    <property type="match status" value="1"/>
</dbReference>
<keyword evidence="6 11" id="KW-0547">Nucleotide-binding</keyword>
<dbReference type="SUPFAM" id="SSF52540">
    <property type="entry name" value="P-loop containing nucleoside triphosphate hydrolases"/>
    <property type="match status" value="1"/>
</dbReference>
<proteinExistence type="inferred from homology"/>
<comment type="caution">
    <text evidence="13">The sequence shown here is derived from an EMBL/GenBank/DDBJ whole genome shotgun (WGS) entry which is preliminary data.</text>
</comment>
<dbReference type="PANTHER" id="PTHR10344">
    <property type="entry name" value="THYMIDYLATE KINASE"/>
    <property type="match status" value="1"/>
</dbReference>
<evidence type="ECO:0000256" key="4">
    <source>
        <dbReference type="ARBA" id="ARBA00022679"/>
    </source>
</evidence>
<organism evidence="13 14">
    <name type="scientific">Cyanomargarita calcarea GSE-NOS-MK-12-04C</name>
    <dbReference type="NCBI Taxonomy" id="2839659"/>
    <lineage>
        <taxon>Bacteria</taxon>
        <taxon>Bacillati</taxon>
        <taxon>Cyanobacteriota</taxon>
        <taxon>Cyanophyceae</taxon>
        <taxon>Nostocales</taxon>
        <taxon>Cyanomargaritaceae</taxon>
        <taxon>Cyanomargarita</taxon>
    </lineage>
</organism>
<gene>
    <name evidence="11 13" type="primary">tmk</name>
    <name evidence="13" type="ORF">KME60_11795</name>
</gene>
<dbReference type="InterPro" id="IPR018094">
    <property type="entry name" value="Thymidylate_kinase"/>
</dbReference>
<dbReference type="InterPro" id="IPR027417">
    <property type="entry name" value="P-loop_NTPase"/>
</dbReference>
<keyword evidence="4 11" id="KW-0808">Transferase</keyword>
<evidence type="ECO:0000256" key="1">
    <source>
        <dbReference type="ARBA" id="ARBA00009776"/>
    </source>
</evidence>
<evidence type="ECO:0000313" key="13">
    <source>
        <dbReference type="EMBL" id="MBW4668076.1"/>
    </source>
</evidence>
<keyword evidence="8 11" id="KW-0067">ATP-binding</keyword>
<dbReference type="InterPro" id="IPR039430">
    <property type="entry name" value="Thymidylate_kin-like_dom"/>
</dbReference>
<dbReference type="AlphaFoldDB" id="A0A951QLI9"/>
<dbReference type="GO" id="GO:0004798">
    <property type="term" value="F:dTMP kinase activity"/>
    <property type="evidence" value="ECO:0007669"/>
    <property type="project" value="UniProtKB-UniRule"/>
</dbReference>
<protein>
    <recommendedName>
        <fullName evidence="3 11">Thymidylate kinase</fullName>
        <ecNumber evidence="2 11">2.7.4.9</ecNumber>
    </recommendedName>
    <alternativeName>
        <fullName evidence="11">dTMP kinase</fullName>
    </alternativeName>
</protein>
<dbReference type="HAMAP" id="MF_00165">
    <property type="entry name" value="Thymidylate_kinase"/>
    <property type="match status" value="1"/>
</dbReference>
<dbReference type="EC" id="2.7.4.9" evidence="2 11"/>
<dbReference type="GO" id="GO:0005829">
    <property type="term" value="C:cytosol"/>
    <property type="evidence" value="ECO:0007669"/>
    <property type="project" value="TreeGrafter"/>
</dbReference>
<comment type="catalytic activity">
    <reaction evidence="9 11">
        <text>dTMP + ATP = dTDP + ADP</text>
        <dbReference type="Rhea" id="RHEA:13517"/>
        <dbReference type="ChEBI" id="CHEBI:30616"/>
        <dbReference type="ChEBI" id="CHEBI:58369"/>
        <dbReference type="ChEBI" id="CHEBI:63528"/>
        <dbReference type="ChEBI" id="CHEBI:456216"/>
        <dbReference type="EC" id="2.7.4.9"/>
    </reaction>
</comment>
<comment type="similarity">
    <text evidence="1 11">Belongs to the thymidylate kinase family.</text>
</comment>
<sequence>MTGKLIIFEGVEGCGKTSQIEHCREWLQNLGISPIVTREPGGTELGVHLRQLLLSSGGSPINDKTELLLYAADRAQHVEQQLKPHLEQGKIILCDRFTDSTIAYQGYGRKLDMNLINQLNAIATAGLTSDLTFWLDVDAEIGLGRKKSDADRIEQEKIDFHLQVQQGYTELAAKYPERISRIEASLSEEAVQQQIQKILTLKLENWGYPK</sequence>
<evidence type="ECO:0000259" key="12">
    <source>
        <dbReference type="Pfam" id="PF02223"/>
    </source>
</evidence>
<evidence type="ECO:0000256" key="2">
    <source>
        <dbReference type="ARBA" id="ARBA00012980"/>
    </source>
</evidence>
<evidence type="ECO:0000256" key="8">
    <source>
        <dbReference type="ARBA" id="ARBA00022840"/>
    </source>
</evidence>
<feature type="binding site" evidence="11">
    <location>
        <begin position="10"/>
        <end position="17"/>
    </location>
    <ligand>
        <name>ATP</name>
        <dbReference type="ChEBI" id="CHEBI:30616"/>
    </ligand>
</feature>
<dbReference type="PROSITE" id="PS01331">
    <property type="entry name" value="THYMIDYLATE_KINASE"/>
    <property type="match status" value="1"/>
</dbReference>
<evidence type="ECO:0000256" key="9">
    <source>
        <dbReference type="ARBA" id="ARBA00048743"/>
    </source>
</evidence>
<evidence type="ECO:0000256" key="11">
    <source>
        <dbReference type="HAMAP-Rule" id="MF_00165"/>
    </source>
</evidence>
<dbReference type="EMBL" id="JAHHGZ010000010">
    <property type="protein sequence ID" value="MBW4668076.1"/>
    <property type="molecule type" value="Genomic_DNA"/>
</dbReference>
<name>A0A951QLI9_9CYAN</name>
<dbReference type="FunFam" id="3.40.50.300:FF:000225">
    <property type="entry name" value="Thymidylate kinase"/>
    <property type="match status" value="1"/>
</dbReference>
<reference evidence="13" key="2">
    <citation type="journal article" date="2022" name="Microbiol. Resour. Announc.">
        <title>Metagenome Sequencing to Explore Phylogenomics of Terrestrial Cyanobacteria.</title>
        <authorList>
            <person name="Ward R.D."/>
            <person name="Stajich J.E."/>
            <person name="Johansen J.R."/>
            <person name="Huntemann M."/>
            <person name="Clum A."/>
            <person name="Foster B."/>
            <person name="Foster B."/>
            <person name="Roux S."/>
            <person name="Palaniappan K."/>
            <person name="Varghese N."/>
            <person name="Mukherjee S."/>
            <person name="Reddy T.B.K."/>
            <person name="Daum C."/>
            <person name="Copeland A."/>
            <person name="Chen I.A."/>
            <person name="Ivanova N.N."/>
            <person name="Kyrpides N.C."/>
            <person name="Shapiro N."/>
            <person name="Eloe-Fadrosh E.A."/>
            <person name="Pietrasiak N."/>
        </authorList>
    </citation>
    <scope>NUCLEOTIDE SEQUENCE</scope>
    <source>
        <strain evidence="13">GSE-NOS-MK-12-04C</strain>
    </source>
</reference>
<dbReference type="GO" id="GO:0006233">
    <property type="term" value="P:dTDP biosynthetic process"/>
    <property type="evidence" value="ECO:0007669"/>
    <property type="project" value="InterPro"/>
</dbReference>
<dbReference type="Gene3D" id="3.40.50.300">
    <property type="entry name" value="P-loop containing nucleotide triphosphate hydrolases"/>
    <property type="match status" value="1"/>
</dbReference>
<evidence type="ECO:0000256" key="10">
    <source>
        <dbReference type="ARBA" id="ARBA00057735"/>
    </source>
</evidence>
<evidence type="ECO:0000256" key="6">
    <source>
        <dbReference type="ARBA" id="ARBA00022741"/>
    </source>
</evidence>
<keyword evidence="7 11" id="KW-0418">Kinase</keyword>
<evidence type="ECO:0000256" key="5">
    <source>
        <dbReference type="ARBA" id="ARBA00022727"/>
    </source>
</evidence>
<reference evidence="13" key="1">
    <citation type="submission" date="2021-05" db="EMBL/GenBank/DDBJ databases">
        <authorList>
            <person name="Pietrasiak N."/>
            <person name="Ward R."/>
            <person name="Stajich J.E."/>
            <person name="Kurbessoian T."/>
        </authorList>
    </citation>
    <scope>NUCLEOTIDE SEQUENCE</scope>
    <source>
        <strain evidence="13">GSE-NOS-MK-12-04C</strain>
    </source>
</reference>
<dbReference type="GO" id="GO:0005524">
    <property type="term" value="F:ATP binding"/>
    <property type="evidence" value="ECO:0007669"/>
    <property type="project" value="UniProtKB-UniRule"/>
</dbReference>
<keyword evidence="5 11" id="KW-0545">Nucleotide biosynthesis</keyword>
<dbReference type="PANTHER" id="PTHR10344:SF4">
    <property type="entry name" value="UMP-CMP KINASE 2, MITOCHONDRIAL"/>
    <property type="match status" value="1"/>
</dbReference>
<dbReference type="InterPro" id="IPR018095">
    <property type="entry name" value="Thymidylate_kin_CS"/>
</dbReference>
<dbReference type="NCBIfam" id="TIGR00041">
    <property type="entry name" value="DTMP_kinase"/>
    <property type="match status" value="1"/>
</dbReference>
<dbReference type="Proteomes" id="UP000729701">
    <property type="component" value="Unassembled WGS sequence"/>
</dbReference>
<evidence type="ECO:0000256" key="7">
    <source>
        <dbReference type="ARBA" id="ARBA00022777"/>
    </source>
</evidence>
<dbReference type="GO" id="GO:0006227">
    <property type="term" value="P:dUDP biosynthetic process"/>
    <property type="evidence" value="ECO:0007669"/>
    <property type="project" value="TreeGrafter"/>
</dbReference>
<feature type="domain" description="Thymidylate kinase-like" evidence="12">
    <location>
        <begin position="8"/>
        <end position="195"/>
    </location>
</feature>
<dbReference type="Pfam" id="PF02223">
    <property type="entry name" value="Thymidylate_kin"/>
    <property type="match status" value="1"/>
</dbReference>
<comment type="function">
    <text evidence="10 11">Phosphorylation of dTMP to form dTDP in both de novo and salvage pathways of dTTP synthesis.</text>
</comment>
<dbReference type="GO" id="GO:0006235">
    <property type="term" value="P:dTTP biosynthetic process"/>
    <property type="evidence" value="ECO:0007669"/>
    <property type="project" value="UniProtKB-UniRule"/>
</dbReference>